<evidence type="ECO:0000256" key="4">
    <source>
        <dbReference type="ARBA" id="ARBA00022729"/>
    </source>
</evidence>
<comment type="subcellular location">
    <subcellularLocation>
        <location evidence="1">Periplasm</location>
    </subcellularLocation>
</comment>
<proteinExistence type="inferred from homology"/>
<dbReference type="RefSeq" id="WP_022072308.1">
    <property type="nucleotide sequence ID" value="NZ_HF999328.1"/>
</dbReference>
<evidence type="ECO:0000256" key="2">
    <source>
        <dbReference type="ARBA" id="ARBA00010742"/>
    </source>
</evidence>
<dbReference type="GO" id="GO:0042626">
    <property type="term" value="F:ATPase-coupled transmembrane transporter activity"/>
    <property type="evidence" value="ECO:0007669"/>
    <property type="project" value="InterPro"/>
</dbReference>
<keyword evidence="4 5" id="KW-0732">Signal</keyword>
<dbReference type="Proteomes" id="UP000017980">
    <property type="component" value="Unassembled WGS sequence"/>
</dbReference>
<dbReference type="PANTHER" id="PTHR30024">
    <property type="entry name" value="ALIPHATIC SULFONATES-BINDING PROTEIN-RELATED"/>
    <property type="match status" value="1"/>
</dbReference>
<dbReference type="SUPFAM" id="SSF53850">
    <property type="entry name" value="Periplasmic binding protein-like II"/>
    <property type="match status" value="1"/>
</dbReference>
<accession>R5Y3A4</accession>
<reference evidence="7" key="1">
    <citation type="submission" date="2012-11" db="EMBL/GenBank/DDBJ databases">
        <title>Dependencies among metagenomic species, viruses, plasmids and units of genetic variation.</title>
        <authorList>
            <person name="Nielsen H.B."/>
            <person name="Almeida M."/>
            <person name="Juncker A.S."/>
            <person name="Rasmussen S."/>
            <person name="Li J."/>
            <person name="Sunagawa S."/>
            <person name="Plichta D."/>
            <person name="Gautier L."/>
            <person name="Le Chatelier E."/>
            <person name="Peletier E."/>
            <person name="Bonde I."/>
            <person name="Nielsen T."/>
            <person name="Manichanh C."/>
            <person name="Arumugam M."/>
            <person name="Batto J."/>
            <person name="Santos M.B.Q.D."/>
            <person name="Blom N."/>
            <person name="Borruel N."/>
            <person name="Burgdorf K.S."/>
            <person name="Boumezbeur F."/>
            <person name="Casellas F."/>
            <person name="Dore J."/>
            <person name="Guarner F."/>
            <person name="Hansen T."/>
            <person name="Hildebrand F."/>
            <person name="Kaas R.S."/>
            <person name="Kennedy S."/>
            <person name="Kristiansen K."/>
            <person name="Kultima J.R."/>
            <person name="Leonard P."/>
            <person name="Levenez F."/>
            <person name="Lund O."/>
            <person name="Moumen B."/>
            <person name="Le Paslier D."/>
            <person name="Pons N."/>
            <person name="Pedersen O."/>
            <person name="Prifti E."/>
            <person name="Qin J."/>
            <person name="Raes J."/>
            <person name="Tap J."/>
            <person name="Tims S."/>
            <person name="Ussery D.W."/>
            <person name="Yamada T."/>
            <person name="MetaHit consortium"/>
            <person name="Renault P."/>
            <person name="Sicheritz-Ponten T."/>
            <person name="Bork P."/>
            <person name="Wang J."/>
            <person name="Brunak S."/>
            <person name="Ehrlich S.D."/>
        </authorList>
    </citation>
    <scope>NUCLEOTIDE SEQUENCE [LARGE SCALE GENOMIC DNA]</scope>
</reference>
<organism evidence="7 8">
    <name type="scientific">Intestinibacter bartlettii CAG:1329</name>
    <dbReference type="NCBI Taxonomy" id="1263063"/>
    <lineage>
        <taxon>Bacteria</taxon>
        <taxon>Bacillati</taxon>
        <taxon>Bacillota</taxon>
        <taxon>Clostridia</taxon>
        <taxon>Peptostreptococcales</taxon>
        <taxon>Peptostreptococcaceae</taxon>
        <taxon>Intestinibacter</taxon>
    </lineage>
</organism>
<dbReference type="EMBL" id="CBBD010000049">
    <property type="protein sequence ID" value="CDA11147.1"/>
    <property type="molecule type" value="Genomic_DNA"/>
</dbReference>
<evidence type="ECO:0000256" key="1">
    <source>
        <dbReference type="ARBA" id="ARBA00004418"/>
    </source>
</evidence>
<comment type="caution">
    <text evidence="7">The sequence shown here is derived from an EMBL/GenBank/DDBJ whole genome shotgun (WGS) entry which is preliminary data.</text>
</comment>
<evidence type="ECO:0000313" key="8">
    <source>
        <dbReference type="Proteomes" id="UP000017980"/>
    </source>
</evidence>
<dbReference type="GO" id="GO:0016020">
    <property type="term" value="C:membrane"/>
    <property type="evidence" value="ECO:0007669"/>
    <property type="project" value="InterPro"/>
</dbReference>
<dbReference type="CDD" id="cd01008">
    <property type="entry name" value="PBP2_NrtA_SsuA_CpmA_like"/>
    <property type="match status" value="1"/>
</dbReference>
<evidence type="ECO:0000256" key="3">
    <source>
        <dbReference type="ARBA" id="ARBA00022448"/>
    </source>
</evidence>
<dbReference type="InterPro" id="IPR010067">
    <property type="entry name" value="ABC_SsuA_sub-bd"/>
</dbReference>
<dbReference type="SMART" id="SM00062">
    <property type="entry name" value="PBPb"/>
    <property type="match status" value="1"/>
</dbReference>
<comment type="similarity">
    <text evidence="2">Belongs to the bacterial solute-binding protein SsuA/TauA family.</text>
</comment>
<dbReference type="NCBIfam" id="TIGR01728">
    <property type="entry name" value="SsuA_fam"/>
    <property type="match status" value="1"/>
</dbReference>
<feature type="signal peptide" evidence="5">
    <location>
        <begin position="1"/>
        <end position="31"/>
    </location>
</feature>
<gene>
    <name evidence="7" type="ORF">BN488_02174</name>
</gene>
<dbReference type="InterPro" id="IPR015168">
    <property type="entry name" value="SsuA/THI5"/>
</dbReference>
<feature type="domain" description="Solute-binding protein family 3/N-terminal" evidence="6">
    <location>
        <begin position="50"/>
        <end position="265"/>
    </location>
</feature>
<keyword evidence="3" id="KW-0813">Transport</keyword>
<dbReference type="PROSITE" id="PS51257">
    <property type="entry name" value="PROKAR_LIPOPROTEIN"/>
    <property type="match status" value="1"/>
</dbReference>
<name>R5Y3A4_9FIRM</name>
<evidence type="ECO:0000256" key="5">
    <source>
        <dbReference type="SAM" id="SignalP"/>
    </source>
</evidence>
<dbReference type="PANTHER" id="PTHR30024:SF47">
    <property type="entry name" value="TAURINE-BINDING PERIPLASMIC PROTEIN"/>
    <property type="match status" value="1"/>
</dbReference>
<dbReference type="Pfam" id="PF09084">
    <property type="entry name" value="NMT1"/>
    <property type="match status" value="1"/>
</dbReference>
<dbReference type="GO" id="GO:0042597">
    <property type="term" value="C:periplasmic space"/>
    <property type="evidence" value="ECO:0007669"/>
    <property type="project" value="UniProtKB-SubCell"/>
</dbReference>
<evidence type="ECO:0000313" key="7">
    <source>
        <dbReference type="EMBL" id="CDA11147.1"/>
    </source>
</evidence>
<feature type="chain" id="PRO_5039272753" evidence="5">
    <location>
        <begin position="32"/>
        <end position="335"/>
    </location>
</feature>
<dbReference type="AlphaFoldDB" id="R5Y3A4"/>
<protein>
    <submittedName>
        <fullName evidence="7">ABC transporter substrate-binding protein aliphatic sulfonates family</fullName>
    </submittedName>
</protein>
<dbReference type="InterPro" id="IPR001638">
    <property type="entry name" value="Solute-binding_3/MltF_N"/>
</dbReference>
<evidence type="ECO:0000259" key="6">
    <source>
        <dbReference type="SMART" id="SM00062"/>
    </source>
</evidence>
<dbReference type="Gene3D" id="3.40.190.10">
    <property type="entry name" value="Periplasmic binding protein-like II"/>
    <property type="match status" value="2"/>
</dbReference>
<sequence length="335" mass="36538">MNKKLKKIIGVTTSIVLSLCMLTGCSSSNSASSSTSSDASKNQSEKLPKEINVTYVKSPLNVPSILEKNDSLFDKEFKSDNISVKWSEITAGPDQTEALASGDIDFAHCLGGTSALIAASNGVDLKIIGTYSQAPKGFMLVTNDKSIKGPEDLKGKKIGGPKGTILHQVLVAALKKQKLTIDDVDFIDMQIPDAVTALSSGEIDCALVAGPSALQCLNSGSKKVCDGEGLVSGITVIAVNSEFAEKYPDLVKRFMKVHDETLDYMKDNYDDMISKVAKELDISEDDVKSLYEWYDFDDDIDDEEIKALYDTQDFLLENDMQQNKIKIEDYILDVD</sequence>